<comment type="similarity">
    <text evidence="2">Belongs to the acyl-CoA dehydrogenase family.</text>
</comment>
<evidence type="ECO:0000259" key="7">
    <source>
        <dbReference type="Pfam" id="PF00441"/>
    </source>
</evidence>
<dbReference type="Gene3D" id="1.20.140.10">
    <property type="entry name" value="Butyryl-CoA Dehydrogenase, subunit A, domain 3"/>
    <property type="match status" value="1"/>
</dbReference>
<feature type="compositionally biased region" description="Basic and acidic residues" evidence="6">
    <location>
        <begin position="1"/>
        <end position="12"/>
    </location>
</feature>
<keyword evidence="5" id="KW-0560">Oxidoreductase</keyword>
<name>A0A4Z0BVI5_9BURK</name>
<evidence type="ECO:0000313" key="10">
    <source>
        <dbReference type="Proteomes" id="UP000298180"/>
    </source>
</evidence>
<dbReference type="InterPro" id="IPR037069">
    <property type="entry name" value="AcylCoA_DH/ox_N_sf"/>
</dbReference>
<evidence type="ECO:0000256" key="6">
    <source>
        <dbReference type="SAM" id="MobiDB-lite"/>
    </source>
</evidence>
<dbReference type="EMBL" id="SMLM01000002">
    <property type="protein sequence ID" value="TFZ02881.1"/>
    <property type="molecule type" value="Genomic_DNA"/>
</dbReference>
<comment type="caution">
    <text evidence="9">The sequence shown here is derived from an EMBL/GenBank/DDBJ whole genome shotgun (WGS) entry which is preliminary data.</text>
</comment>
<organism evidence="9 10">
    <name type="scientific">Ramlibacter henchirensis</name>
    <dbReference type="NCBI Taxonomy" id="204072"/>
    <lineage>
        <taxon>Bacteria</taxon>
        <taxon>Pseudomonadati</taxon>
        <taxon>Pseudomonadota</taxon>
        <taxon>Betaproteobacteria</taxon>
        <taxon>Burkholderiales</taxon>
        <taxon>Comamonadaceae</taxon>
        <taxon>Ramlibacter</taxon>
    </lineage>
</organism>
<evidence type="ECO:0000256" key="1">
    <source>
        <dbReference type="ARBA" id="ARBA00001974"/>
    </source>
</evidence>
<protein>
    <submittedName>
        <fullName evidence="9">Acyl-CoA dehydrogenase</fullName>
    </submittedName>
</protein>
<dbReference type="SUPFAM" id="SSF47203">
    <property type="entry name" value="Acyl-CoA dehydrogenase C-terminal domain-like"/>
    <property type="match status" value="1"/>
</dbReference>
<dbReference type="GO" id="GO:0003995">
    <property type="term" value="F:acyl-CoA dehydrogenase activity"/>
    <property type="evidence" value="ECO:0007669"/>
    <property type="project" value="TreeGrafter"/>
</dbReference>
<dbReference type="Pfam" id="PF02771">
    <property type="entry name" value="Acyl-CoA_dh_N"/>
    <property type="match status" value="1"/>
</dbReference>
<dbReference type="OrthoDB" id="8523432at2"/>
<keyword evidence="3" id="KW-0285">Flavoprotein</keyword>
<dbReference type="CDD" id="cd00567">
    <property type="entry name" value="ACAD"/>
    <property type="match status" value="1"/>
</dbReference>
<dbReference type="GO" id="GO:0050660">
    <property type="term" value="F:flavin adenine dinucleotide binding"/>
    <property type="evidence" value="ECO:0007669"/>
    <property type="project" value="InterPro"/>
</dbReference>
<evidence type="ECO:0000256" key="5">
    <source>
        <dbReference type="ARBA" id="ARBA00023002"/>
    </source>
</evidence>
<dbReference type="Pfam" id="PF00441">
    <property type="entry name" value="Acyl-CoA_dh_1"/>
    <property type="match status" value="1"/>
</dbReference>
<dbReference type="PANTHER" id="PTHR43884">
    <property type="entry name" value="ACYL-COA DEHYDROGENASE"/>
    <property type="match status" value="1"/>
</dbReference>
<feature type="region of interest" description="Disordered" evidence="6">
    <location>
        <begin position="1"/>
        <end position="32"/>
    </location>
</feature>
<evidence type="ECO:0000256" key="4">
    <source>
        <dbReference type="ARBA" id="ARBA00022827"/>
    </source>
</evidence>
<feature type="domain" description="Acyl-CoA dehydrogenase/oxidase C-terminal" evidence="7">
    <location>
        <begin position="244"/>
        <end position="387"/>
    </location>
</feature>
<evidence type="ECO:0000256" key="2">
    <source>
        <dbReference type="ARBA" id="ARBA00009347"/>
    </source>
</evidence>
<keyword evidence="4" id="KW-0274">FAD</keyword>
<dbReference type="InterPro" id="IPR013786">
    <property type="entry name" value="AcylCoA_DH/ox_N"/>
</dbReference>
<dbReference type="SUPFAM" id="SSF56645">
    <property type="entry name" value="Acyl-CoA dehydrogenase NM domain-like"/>
    <property type="match status" value="1"/>
</dbReference>
<proteinExistence type="inferred from homology"/>
<evidence type="ECO:0000313" key="9">
    <source>
        <dbReference type="EMBL" id="TFZ02881.1"/>
    </source>
</evidence>
<dbReference type="PANTHER" id="PTHR43884:SF20">
    <property type="entry name" value="ACYL-COA DEHYDROGENASE FADE28"/>
    <property type="match status" value="1"/>
</dbReference>
<dbReference type="Proteomes" id="UP000298180">
    <property type="component" value="Unassembled WGS sequence"/>
</dbReference>
<dbReference type="AlphaFoldDB" id="A0A4Z0BVI5"/>
<accession>A0A4Z0BVI5</accession>
<keyword evidence="10" id="KW-1185">Reference proteome</keyword>
<gene>
    <name evidence="9" type="ORF">EZ313_16740</name>
</gene>
<sequence>MTDRRDTQDRQKMNNPPRAADPSANAADSVTEDLRDSVRDVLREQCSLGHVRRIVDGDREPEQALLRIAAELGWMGVALPEDQGGSGLGYGALCALYEELGRHLAPLPLLPLAMCIEALATCHSPELKRHLPPLVAGECSATVSSLDQAFDARAVRLRRLGSALQLHGRLSGLQGATDAALLLLFARDEEGALHVLLLDPRRDGVTLVDRGSSDLTRTLCSADLDGLEVSADRLLVGVDAEALAERLLSHACLALASDAMGGAAAIFELTVDYLRTRHQFGRAIGSFQAIKHRAADLKVQMEASTGLLRQAVAAADLGQASAPRLAAMAKFHACDTYARVAAEAVQMHGGIGFTWEHHCHLFLKRAKLNQQLHGRSEWHQDRIARSLSANALEVL</sequence>
<reference evidence="9 10" key="1">
    <citation type="submission" date="2019-03" db="EMBL/GenBank/DDBJ databases">
        <title>Ramlibacter henchirensis DSM 14656, whole genome shotgun sequence.</title>
        <authorList>
            <person name="Zhang X."/>
            <person name="Feng G."/>
            <person name="Zhu H."/>
        </authorList>
    </citation>
    <scope>NUCLEOTIDE SEQUENCE [LARGE SCALE GENOMIC DNA]</scope>
    <source>
        <strain evidence="9 10">DSM 14656</strain>
    </source>
</reference>
<dbReference type="Gene3D" id="1.10.540.10">
    <property type="entry name" value="Acyl-CoA dehydrogenase/oxidase, N-terminal domain"/>
    <property type="match status" value="1"/>
</dbReference>
<comment type="cofactor">
    <cofactor evidence="1">
        <name>FAD</name>
        <dbReference type="ChEBI" id="CHEBI:57692"/>
    </cofactor>
</comment>
<feature type="domain" description="Acyl-CoA dehydrogenase/oxidase N-terminal" evidence="8">
    <location>
        <begin position="32"/>
        <end position="138"/>
    </location>
</feature>
<dbReference type="InterPro" id="IPR009100">
    <property type="entry name" value="AcylCoA_DH/oxidase_NM_dom_sf"/>
</dbReference>
<dbReference type="InterPro" id="IPR036250">
    <property type="entry name" value="AcylCo_DH-like_C"/>
</dbReference>
<dbReference type="InterPro" id="IPR009075">
    <property type="entry name" value="AcylCo_DH/oxidase_C"/>
</dbReference>
<evidence type="ECO:0000256" key="3">
    <source>
        <dbReference type="ARBA" id="ARBA00022630"/>
    </source>
</evidence>
<evidence type="ECO:0000259" key="8">
    <source>
        <dbReference type="Pfam" id="PF02771"/>
    </source>
</evidence>